<reference evidence="3 4" key="1">
    <citation type="journal article" date="2017" name="PLoS Biol.">
        <title>The sea cucumber genome provides insights into morphological evolution and visceral regeneration.</title>
        <authorList>
            <person name="Zhang X."/>
            <person name="Sun L."/>
            <person name="Yuan J."/>
            <person name="Sun Y."/>
            <person name="Gao Y."/>
            <person name="Zhang L."/>
            <person name="Li S."/>
            <person name="Dai H."/>
            <person name="Hamel J.F."/>
            <person name="Liu C."/>
            <person name="Yu Y."/>
            <person name="Liu S."/>
            <person name="Lin W."/>
            <person name="Guo K."/>
            <person name="Jin S."/>
            <person name="Xu P."/>
            <person name="Storey K.B."/>
            <person name="Huan P."/>
            <person name="Zhang T."/>
            <person name="Zhou Y."/>
            <person name="Zhang J."/>
            <person name="Lin C."/>
            <person name="Li X."/>
            <person name="Xing L."/>
            <person name="Huo D."/>
            <person name="Sun M."/>
            <person name="Wang L."/>
            <person name="Mercier A."/>
            <person name="Li F."/>
            <person name="Yang H."/>
            <person name="Xiang J."/>
        </authorList>
    </citation>
    <scope>NUCLEOTIDE SEQUENCE [LARGE SCALE GENOMIC DNA]</scope>
    <source>
        <strain evidence="3">Shaxun</strain>
        <tissue evidence="3">Muscle</tissue>
    </source>
</reference>
<dbReference type="Proteomes" id="UP000230750">
    <property type="component" value="Unassembled WGS sequence"/>
</dbReference>
<dbReference type="EMBL" id="MRZV01000583">
    <property type="protein sequence ID" value="PIK47383.1"/>
    <property type="molecule type" value="Genomic_DNA"/>
</dbReference>
<feature type="compositionally biased region" description="Low complexity" evidence="1">
    <location>
        <begin position="306"/>
        <end position="329"/>
    </location>
</feature>
<evidence type="ECO:0000313" key="3">
    <source>
        <dbReference type="EMBL" id="PIK47383.1"/>
    </source>
</evidence>
<sequence length="432" mass="47850">MGKYAIPVGKTVEFSCKLRQFIGAQLWILRNGDIILERTLDSVGITTVNIDIVGEENTSGLYTCRFYRKLKRKESQAITYTTENTVELTVLTEDHLPLCSSSLGEDGLTDEEMTVFCGTYSPNPPIEDILWRGLETTSENYGSYKFYFADIQLSNQPSEISCGYFGLVDDRSVWTSLCSIPTLTVSQHTRVTMEPTEFNEINATLRFTCTSDPPASLIRWNIFGHSDNIIDDYYTTKIKAEMIVNITQAFGKSTLTMPSSAIKLDGVHIVACSTKRENFQMAVSEYMPVPTPDRQTTPLLNTLKQGPPGVTVTPPSTPSSRFSSQTSGSGSAGFIVVIVLLVIIVLILGIISLWLYKNHRTNIKNNNRPTAQLSADGLSVAQRNATYQPLNAQIIAPPAYADLDVGYATMSPPQLDDQHYMEPSMAMKGDQR</sequence>
<comment type="caution">
    <text evidence="3">The sequence shown here is derived from an EMBL/GenBank/DDBJ whole genome shotgun (WGS) entry which is preliminary data.</text>
</comment>
<evidence type="ECO:0000256" key="1">
    <source>
        <dbReference type="SAM" id="MobiDB-lite"/>
    </source>
</evidence>
<feature type="transmembrane region" description="Helical" evidence="2">
    <location>
        <begin position="332"/>
        <end position="356"/>
    </location>
</feature>
<keyword evidence="2" id="KW-0812">Transmembrane</keyword>
<organism evidence="3 4">
    <name type="scientific">Stichopus japonicus</name>
    <name type="common">Sea cucumber</name>
    <dbReference type="NCBI Taxonomy" id="307972"/>
    <lineage>
        <taxon>Eukaryota</taxon>
        <taxon>Metazoa</taxon>
        <taxon>Echinodermata</taxon>
        <taxon>Eleutherozoa</taxon>
        <taxon>Echinozoa</taxon>
        <taxon>Holothuroidea</taxon>
        <taxon>Aspidochirotacea</taxon>
        <taxon>Aspidochirotida</taxon>
        <taxon>Stichopodidae</taxon>
        <taxon>Apostichopus</taxon>
    </lineage>
</organism>
<proteinExistence type="predicted"/>
<keyword evidence="2" id="KW-1133">Transmembrane helix</keyword>
<evidence type="ECO:0000313" key="4">
    <source>
        <dbReference type="Proteomes" id="UP000230750"/>
    </source>
</evidence>
<dbReference type="AlphaFoldDB" id="A0A2G8KHA7"/>
<name>A0A2G8KHA7_STIJA</name>
<keyword evidence="4" id="KW-1185">Reference proteome</keyword>
<evidence type="ECO:0008006" key="5">
    <source>
        <dbReference type="Google" id="ProtNLM"/>
    </source>
</evidence>
<gene>
    <name evidence="3" type="ORF">BSL78_15744</name>
</gene>
<accession>A0A2G8KHA7</accession>
<evidence type="ECO:0000256" key="2">
    <source>
        <dbReference type="SAM" id="Phobius"/>
    </source>
</evidence>
<dbReference type="OrthoDB" id="10480925at2759"/>
<feature type="region of interest" description="Disordered" evidence="1">
    <location>
        <begin position="304"/>
        <end position="329"/>
    </location>
</feature>
<keyword evidence="2" id="KW-0472">Membrane</keyword>
<protein>
    <recommendedName>
        <fullName evidence="5">Ig-like domain-containing protein</fullName>
    </recommendedName>
</protein>